<name>A0ABP9L0U7_9ACTN</name>
<evidence type="ECO:0000313" key="2">
    <source>
        <dbReference type="Proteomes" id="UP001500124"/>
    </source>
</evidence>
<protein>
    <recommendedName>
        <fullName evidence="3">DUF2255 family protein</fullName>
    </recommendedName>
</protein>
<dbReference type="InterPro" id="IPR016888">
    <property type="entry name" value="UCP028498"/>
</dbReference>
<dbReference type="Pfam" id="PF10012">
    <property type="entry name" value="DUF2255"/>
    <property type="match status" value="1"/>
</dbReference>
<dbReference type="Proteomes" id="UP001500124">
    <property type="component" value="Unassembled WGS sequence"/>
</dbReference>
<sequence>MRFVPVDSDDEETNQAVDASYLEKYNDSEYSVTMSTEPVRRNTLEVVPGE</sequence>
<proteinExistence type="predicted"/>
<accession>A0ABP9L0U7</accession>
<evidence type="ECO:0000313" key="1">
    <source>
        <dbReference type="EMBL" id="GAA5068608.1"/>
    </source>
</evidence>
<reference evidence="2" key="1">
    <citation type="journal article" date="2019" name="Int. J. Syst. Evol. Microbiol.">
        <title>The Global Catalogue of Microorganisms (GCM) 10K type strain sequencing project: providing services to taxonomists for standard genome sequencing and annotation.</title>
        <authorList>
            <consortium name="The Broad Institute Genomics Platform"/>
            <consortium name="The Broad Institute Genome Sequencing Center for Infectious Disease"/>
            <person name="Wu L."/>
            <person name="Ma J."/>
        </authorList>
    </citation>
    <scope>NUCLEOTIDE SEQUENCE [LARGE SCALE GENOMIC DNA]</scope>
    <source>
        <strain evidence="2">JCM 18410</strain>
    </source>
</reference>
<organism evidence="1 2">
    <name type="scientific">Streptomyces similanensis</name>
    <dbReference type="NCBI Taxonomy" id="1274988"/>
    <lineage>
        <taxon>Bacteria</taxon>
        <taxon>Bacillati</taxon>
        <taxon>Actinomycetota</taxon>
        <taxon>Actinomycetes</taxon>
        <taxon>Kitasatosporales</taxon>
        <taxon>Streptomycetaceae</taxon>
        <taxon>Streptomyces</taxon>
    </lineage>
</organism>
<gene>
    <name evidence="1" type="ORF">GCM10023336_51930</name>
</gene>
<evidence type="ECO:0008006" key="3">
    <source>
        <dbReference type="Google" id="ProtNLM"/>
    </source>
</evidence>
<keyword evidence="2" id="KW-1185">Reference proteome</keyword>
<dbReference type="EMBL" id="BAABKC010000079">
    <property type="protein sequence ID" value="GAA5068608.1"/>
    <property type="molecule type" value="Genomic_DNA"/>
</dbReference>
<comment type="caution">
    <text evidence="1">The sequence shown here is derived from an EMBL/GenBank/DDBJ whole genome shotgun (WGS) entry which is preliminary data.</text>
</comment>